<dbReference type="Pfam" id="PF06398">
    <property type="entry name" value="Pex24p"/>
    <property type="match status" value="1"/>
</dbReference>
<dbReference type="GO" id="GO:0007031">
    <property type="term" value="P:peroxisome organization"/>
    <property type="evidence" value="ECO:0007669"/>
    <property type="project" value="TreeGrafter"/>
</dbReference>
<evidence type="ECO:0000256" key="5">
    <source>
        <dbReference type="SAM" id="MobiDB-lite"/>
    </source>
</evidence>
<comment type="caution">
    <text evidence="8">The sequence shown here is derived from an EMBL/GenBank/DDBJ whole genome shotgun (WGS) entry which is preliminary data.</text>
</comment>
<dbReference type="InterPro" id="IPR052816">
    <property type="entry name" value="Peroxisomal_Membrane_PEX28-32"/>
</dbReference>
<dbReference type="OrthoDB" id="74314at2759"/>
<dbReference type="PANTHER" id="PTHR28304">
    <property type="entry name" value="PEROXISOMAL MEMBRANE PROTEIN PEX29"/>
    <property type="match status" value="1"/>
</dbReference>
<sequence>MLQGVLCQDHNQNSGPETSEFGQSSPLPIIRPRSSNNSVTMTTGSLPARTVSFDLIRSNPNDRQNDHDGISDYDDQNEFSPNILRRSNSFDSLTPRPLKSYATLANIQEPSDAAEIAPRAAKPIPPIKPSSGTKIIQDFLVSSALNVANASKIPSDSAHPPLNLQLIGANFGKFVQKCGFIFAIQGAVEDIVMWKNPSNTLLTMVIYVYICLYPKLLFLIPPVGLLAVLIYYYEKKYPNGLQTMKRGQHGRRRFHKSKHHDPYLPPENSVDYLKNMQNIQNLMGLISEGYDAVVPLLKHVDWSNEYETLVITQGVIVLMTILCLTVWIIPWSYIFIVAGLGIFIANTQFMKALMKETSPFLMQHGKLMIERCKNYLSTLDGEWDESNDEASIEQNWVDVEKEEFDSGTERNSEVGSSSKS</sequence>
<feature type="compositionally biased region" description="Polar residues" evidence="5">
    <location>
        <begin position="9"/>
        <end position="23"/>
    </location>
</feature>
<accession>A0A9N8WES3</accession>
<evidence type="ECO:0000256" key="6">
    <source>
        <dbReference type="SAM" id="Phobius"/>
    </source>
</evidence>
<evidence type="ECO:0000313" key="8">
    <source>
        <dbReference type="EMBL" id="CAG8484154.1"/>
    </source>
</evidence>
<evidence type="ECO:0000259" key="7">
    <source>
        <dbReference type="Pfam" id="PF06398"/>
    </source>
</evidence>
<evidence type="ECO:0000256" key="2">
    <source>
        <dbReference type="ARBA" id="ARBA00022692"/>
    </source>
</evidence>
<evidence type="ECO:0000256" key="4">
    <source>
        <dbReference type="ARBA" id="ARBA00023136"/>
    </source>
</evidence>
<name>A0A9N8WES3_9GLOM</name>
<keyword evidence="2 6" id="KW-0812">Transmembrane</keyword>
<keyword evidence="4 6" id="KW-0472">Membrane</keyword>
<feature type="compositionally biased region" description="Low complexity" evidence="5">
    <location>
        <begin position="24"/>
        <end position="35"/>
    </location>
</feature>
<keyword evidence="9" id="KW-1185">Reference proteome</keyword>
<feature type="transmembrane region" description="Helical" evidence="6">
    <location>
        <begin position="206"/>
        <end position="233"/>
    </location>
</feature>
<feature type="region of interest" description="Disordered" evidence="5">
    <location>
        <begin position="57"/>
        <end position="91"/>
    </location>
</feature>
<evidence type="ECO:0000256" key="3">
    <source>
        <dbReference type="ARBA" id="ARBA00022989"/>
    </source>
</evidence>
<evidence type="ECO:0000313" key="9">
    <source>
        <dbReference type="Proteomes" id="UP000789342"/>
    </source>
</evidence>
<keyword evidence="3 6" id="KW-1133">Transmembrane helix</keyword>
<dbReference type="EMBL" id="CAJVPV010001042">
    <property type="protein sequence ID" value="CAG8484154.1"/>
    <property type="molecule type" value="Genomic_DNA"/>
</dbReference>
<reference evidence="8" key="1">
    <citation type="submission" date="2021-06" db="EMBL/GenBank/DDBJ databases">
        <authorList>
            <person name="Kallberg Y."/>
            <person name="Tangrot J."/>
            <person name="Rosling A."/>
        </authorList>
    </citation>
    <scope>NUCLEOTIDE SEQUENCE</scope>
    <source>
        <strain evidence="8">CL551</strain>
    </source>
</reference>
<comment type="subcellular location">
    <subcellularLocation>
        <location evidence="1">Membrane</location>
        <topology evidence="1">Multi-pass membrane protein</topology>
    </subcellularLocation>
</comment>
<dbReference type="PANTHER" id="PTHR28304:SF2">
    <property type="entry name" value="PEROXISOMAL MEMBRANE PROTEIN PEX29"/>
    <property type="match status" value="1"/>
</dbReference>
<organism evidence="8 9">
    <name type="scientific">Acaulospora morrowiae</name>
    <dbReference type="NCBI Taxonomy" id="94023"/>
    <lineage>
        <taxon>Eukaryota</taxon>
        <taxon>Fungi</taxon>
        <taxon>Fungi incertae sedis</taxon>
        <taxon>Mucoromycota</taxon>
        <taxon>Glomeromycotina</taxon>
        <taxon>Glomeromycetes</taxon>
        <taxon>Diversisporales</taxon>
        <taxon>Acaulosporaceae</taxon>
        <taxon>Acaulospora</taxon>
    </lineage>
</organism>
<evidence type="ECO:0000256" key="1">
    <source>
        <dbReference type="ARBA" id="ARBA00004141"/>
    </source>
</evidence>
<feature type="region of interest" description="Disordered" evidence="5">
    <location>
        <begin position="1"/>
        <end position="44"/>
    </location>
</feature>
<gene>
    <name evidence="8" type="ORF">AMORRO_LOCUS2455</name>
</gene>
<feature type="transmembrane region" description="Helical" evidence="6">
    <location>
        <begin position="308"/>
        <end position="328"/>
    </location>
</feature>
<dbReference type="InterPro" id="IPR010482">
    <property type="entry name" value="TECPR1-like_DysF"/>
</dbReference>
<dbReference type="Proteomes" id="UP000789342">
    <property type="component" value="Unassembled WGS sequence"/>
</dbReference>
<protein>
    <submittedName>
        <fullName evidence="8">1231_t:CDS:1</fullName>
    </submittedName>
</protein>
<dbReference type="AlphaFoldDB" id="A0A9N8WES3"/>
<dbReference type="GO" id="GO:0005778">
    <property type="term" value="C:peroxisomal membrane"/>
    <property type="evidence" value="ECO:0007669"/>
    <property type="project" value="UniProtKB-ARBA"/>
</dbReference>
<feature type="domain" description="TECPR1-like DysF" evidence="7">
    <location>
        <begin position="162"/>
        <end position="355"/>
    </location>
</feature>
<proteinExistence type="predicted"/>